<dbReference type="GO" id="GO:0004519">
    <property type="term" value="F:endonuclease activity"/>
    <property type="evidence" value="ECO:0007669"/>
    <property type="project" value="InterPro"/>
</dbReference>
<dbReference type="InterPro" id="IPR043502">
    <property type="entry name" value="DNA/RNA_pol_sf"/>
</dbReference>
<protein>
    <submittedName>
        <fullName evidence="2">Reverse transcriptase</fullName>
    </submittedName>
</protein>
<dbReference type="EMBL" id="LDPH01000028">
    <property type="protein sequence ID" value="KLV22875.1"/>
    <property type="molecule type" value="Genomic_DNA"/>
</dbReference>
<dbReference type="CDD" id="cd01651">
    <property type="entry name" value="RT_G2_intron"/>
    <property type="match status" value="1"/>
</dbReference>
<evidence type="ECO:0000313" key="2">
    <source>
        <dbReference type="EMBL" id="KLV22875.1"/>
    </source>
</evidence>
<dbReference type="NCBIfam" id="TIGR04416">
    <property type="entry name" value="group_II_RT_mat"/>
    <property type="match status" value="1"/>
</dbReference>
<reference evidence="2 3" key="1">
    <citation type="submission" date="2015-05" db="EMBL/GenBank/DDBJ databases">
        <title>Whole genome sequence and identification of bacterial endophytes from Costus igneus.</title>
        <authorList>
            <person name="Lee Y.P."/>
            <person name="Gan H.M."/>
            <person name="Eng W."/>
            <person name="Wheatley M.S."/>
            <person name="Caraballo A."/>
            <person name="Polter S."/>
            <person name="Savka M.A."/>
            <person name="Hudson A.O."/>
        </authorList>
    </citation>
    <scope>NUCLEOTIDE SEQUENCE [LARGE SCALE GENOMIC DNA]</scope>
    <source>
        <strain evidence="2 3">RIT379</strain>
    </source>
</reference>
<keyword evidence="3" id="KW-1185">Reference proteome</keyword>
<dbReference type="InterPro" id="IPR002711">
    <property type="entry name" value="HNH"/>
</dbReference>
<evidence type="ECO:0000259" key="1">
    <source>
        <dbReference type="PROSITE" id="PS50878"/>
    </source>
</evidence>
<dbReference type="Proteomes" id="UP000036045">
    <property type="component" value="Unassembled WGS sequence"/>
</dbReference>
<comment type="caution">
    <text evidence="2">The sequence shown here is derived from an EMBL/GenBank/DDBJ whole genome shotgun (WGS) entry which is preliminary data.</text>
</comment>
<gene>
    <name evidence="2" type="ORF">ABW02_20530</name>
</gene>
<dbReference type="RefSeq" id="WP_047944135.1">
    <property type="nucleotide sequence ID" value="NZ_LDPH01000028.1"/>
</dbReference>
<dbReference type="AlphaFoldDB" id="A0A0J1L1K9"/>
<dbReference type="OrthoDB" id="9793236at2"/>
<accession>A0A0J1L1K9</accession>
<dbReference type="InterPro" id="IPR000477">
    <property type="entry name" value="RT_dom"/>
</dbReference>
<dbReference type="PROSITE" id="PS50878">
    <property type="entry name" value="RT_POL"/>
    <property type="match status" value="1"/>
</dbReference>
<dbReference type="InterPro" id="IPR025960">
    <property type="entry name" value="RVT_N"/>
</dbReference>
<proteinExistence type="predicted"/>
<keyword evidence="2" id="KW-0548">Nucleotidyltransferase</keyword>
<dbReference type="InterPro" id="IPR013597">
    <property type="entry name" value="Mat_intron_G2"/>
</dbReference>
<dbReference type="CDD" id="cd00085">
    <property type="entry name" value="HNHc"/>
    <property type="match status" value="1"/>
</dbReference>
<name>A0A0J1L1K9_NIACI</name>
<dbReference type="Pfam" id="PF01844">
    <property type="entry name" value="HNH"/>
    <property type="match status" value="1"/>
</dbReference>
<dbReference type="PATRIC" id="fig|1397.4.peg.2866"/>
<dbReference type="Pfam" id="PF13655">
    <property type="entry name" value="RVT_N"/>
    <property type="match status" value="1"/>
</dbReference>
<evidence type="ECO:0000313" key="3">
    <source>
        <dbReference type="Proteomes" id="UP000036045"/>
    </source>
</evidence>
<dbReference type="PANTHER" id="PTHR34047">
    <property type="entry name" value="NUCLEAR INTRON MATURASE 1, MITOCHONDRIAL-RELATED"/>
    <property type="match status" value="1"/>
</dbReference>
<dbReference type="GO" id="GO:0003676">
    <property type="term" value="F:nucleic acid binding"/>
    <property type="evidence" value="ECO:0007669"/>
    <property type="project" value="InterPro"/>
</dbReference>
<dbReference type="Gene3D" id="1.10.30.50">
    <property type="match status" value="1"/>
</dbReference>
<dbReference type="Pfam" id="PF08388">
    <property type="entry name" value="GIIM"/>
    <property type="match status" value="1"/>
</dbReference>
<keyword evidence="2" id="KW-0695">RNA-directed DNA polymerase</keyword>
<dbReference type="Pfam" id="PF00078">
    <property type="entry name" value="RVT_1"/>
    <property type="match status" value="1"/>
</dbReference>
<feature type="domain" description="Reverse transcriptase" evidence="1">
    <location>
        <begin position="99"/>
        <end position="337"/>
    </location>
</feature>
<dbReference type="InterPro" id="IPR030931">
    <property type="entry name" value="Group_II_RT_mat"/>
</dbReference>
<dbReference type="PANTHER" id="PTHR34047:SF10">
    <property type="entry name" value="GROUP II INTRON-ASSOCIATED OPEN READING FRAME"/>
    <property type="match status" value="1"/>
</dbReference>
<dbReference type="GO" id="GO:0003964">
    <property type="term" value="F:RNA-directed DNA polymerase activity"/>
    <property type="evidence" value="ECO:0007669"/>
    <property type="project" value="UniProtKB-KW"/>
</dbReference>
<organism evidence="2 3">
    <name type="scientific">Niallia circulans</name>
    <name type="common">Bacillus circulans</name>
    <dbReference type="NCBI Taxonomy" id="1397"/>
    <lineage>
        <taxon>Bacteria</taxon>
        <taxon>Bacillati</taxon>
        <taxon>Bacillota</taxon>
        <taxon>Bacilli</taxon>
        <taxon>Bacillales</taxon>
        <taxon>Bacillaceae</taxon>
        <taxon>Niallia</taxon>
    </lineage>
</organism>
<dbReference type="InterPro" id="IPR003615">
    <property type="entry name" value="HNH_nuc"/>
</dbReference>
<dbReference type="SUPFAM" id="SSF56672">
    <property type="entry name" value="DNA/RNA polymerases"/>
    <property type="match status" value="1"/>
</dbReference>
<keyword evidence="2" id="KW-0808">Transferase</keyword>
<sequence>MKTNEYVASAVSPLVDNWHSINWMKVNRYVRKLQQRIYRAEQLKQTRKVRKLQRLLLGSKANLLLSIKRVTQENRGKKTAGIDGYISNTPQERVELYNKLKMYSIRNIKVKPARRTYIPKKNGKKRPLGIPVIVDRVYQNVFKTALEPQWEAKFEMTSYGFRPKRGAHDAMSDLFVKLSRGSAKGWIFEGDFEGCFDNLNHDLIMERIKNFPNNKIVREWLESGYVDNATFHKTDKGTPQGGIISPLLANIALHGMEEEIGVRYIHSKRQGDTLYTSSVGVVRYADDFVIVCPTKEQAVGMYEKLQPYLDKRGLKLAKEKTRVVHISEGFDFLGFNFKQYPTKDGNKLFIKPSLESVKNAKQKIKEVFDWGKGRETAYLIEKLNRVLQGIANYWSPTVAKVIFRDIDTYVNEKVVIYLKHRHHRTSFRKLMKMYFKPDNTGVSKDKWLLTCPKDNTKQLIRMSWTKIERHVKIKQYNSPFDASLKAYFDKRDEKIFNRENTNAKRKLAKKSRYKCRICGESLQGIEPIESNHIVPVVIGGVDSYDNLELLHKSCHKTHHVLLENYGEGKKLPKVVNYLESNGIKDVNSKKAINLMKRAFKKFRY</sequence>
<dbReference type="GO" id="GO:0008270">
    <property type="term" value="F:zinc ion binding"/>
    <property type="evidence" value="ECO:0007669"/>
    <property type="project" value="InterPro"/>
</dbReference>
<dbReference type="SMART" id="SM00507">
    <property type="entry name" value="HNHc"/>
    <property type="match status" value="1"/>
</dbReference>
<dbReference type="InterPro" id="IPR051083">
    <property type="entry name" value="GrpII_Intron_Splice-Mob/Def"/>
</dbReference>